<dbReference type="EMBL" id="NFZS01000006">
    <property type="protein sequence ID" value="RAO74520.1"/>
    <property type="molecule type" value="Genomic_DNA"/>
</dbReference>
<proteinExistence type="inferred from homology"/>
<dbReference type="GO" id="GO:0009307">
    <property type="term" value="P:DNA restriction-modification system"/>
    <property type="evidence" value="ECO:0007669"/>
    <property type="project" value="UniProtKB-KW"/>
</dbReference>
<dbReference type="PANTHER" id="PTHR30408:SF12">
    <property type="entry name" value="TYPE I RESTRICTION ENZYME MJAVIII SPECIFICITY SUBUNIT"/>
    <property type="match status" value="1"/>
</dbReference>
<evidence type="ECO:0000256" key="2">
    <source>
        <dbReference type="ARBA" id="ARBA00022747"/>
    </source>
</evidence>
<dbReference type="PANTHER" id="PTHR30408">
    <property type="entry name" value="TYPE-1 RESTRICTION ENZYME ECOKI SPECIFICITY PROTEIN"/>
    <property type="match status" value="1"/>
</dbReference>
<keyword evidence="2" id="KW-0680">Restriction system</keyword>
<comment type="similarity">
    <text evidence="1">Belongs to the type-I restriction system S methylase family.</text>
</comment>
<dbReference type="InterPro" id="IPR000055">
    <property type="entry name" value="Restrct_endonuc_typeI_TRD"/>
</dbReference>
<dbReference type="Proteomes" id="UP000248926">
    <property type="component" value="Unassembled WGS sequence"/>
</dbReference>
<protein>
    <recommendedName>
        <fullName evidence="4">Type I restriction modification DNA specificity domain-containing protein</fullName>
    </recommendedName>
</protein>
<comment type="caution">
    <text evidence="5">The sequence shown here is derived from an EMBL/GenBank/DDBJ whole genome shotgun (WGS) entry which is preliminary data.</text>
</comment>
<evidence type="ECO:0000313" key="5">
    <source>
        <dbReference type="EMBL" id="RAO74520.1"/>
    </source>
</evidence>
<dbReference type="SUPFAM" id="SSF116734">
    <property type="entry name" value="DNA methylase specificity domain"/>
    <property type="match status" value="1"/>
</dbReference>
<evidence type="ECO:0000259" key="4">
    <source>
        <dbReference type="Pfam" id="PF01420"/>
    </source>
</evidence>
<dbReference type="GO" id="GO:0003677">
    <property type="term" value="F:DNA binding"/>
    <property type="evidence" value="ECO:0007669"/>
    <property type="project" value="UniProtKB-KW"/>
</dbReference>
<dbReference type="Pfam" id="PF01420">
    <property type="entry name" value="Methylase_S"/>
    <property type="match status" value="1"/>
</dbReference>
<sequence>MTEQTDSRTPRIRFGKFSGDWDKKEFGELFPITSAARVHKNEWTKSGVPFFRSSDVVSHFKGDDNTKAFISIELYEELSAKVGRIKKGDLLVTGGGSIGIPFLVKNDEPLYFKDADLLWFKIRDAVNSHYLYTFLSSDPFRRYLKSISHIGTIAHYTVEQAKGTPVTLPRDASEQTQIGEYFRELDRLIGLHQRKHDKLAALKKSMLQKMFPQGGAAVPEIRFKGFRGGWSERSWSETVDVSTDMVDPRDRAYDELLVRPRFRRHLIVSIEDRRIYDQQAFH</sequence>
<evidence type="ECO:0000256" key="3">
    <source>
        <dbReference type="ARBA" id="ARBA00023125"/>
    </source>
</evidence>
<dbReference type="InterPro" id="IPR052021">
    <property type="entry name" value="Type-I_RS_S_subunit"/>
</dbReference>
<feature type="domain" description="Type I restriction modification DNA specificity" evidence="4">
    <location>
        <begin position="20"/>
        <end position="199"/>
    </location>
</feature>
<name>A0A328NVS5_9GAMM</name>
<keyword evidence="3" id="KW-0238">DNA-binding</keyword>
<dbReference type="Gene3D" id="1.10.287.1120">
    <property type="entry name" value="Bipartite methylase S protein"/>
    <property type="match status" value="1"/>
</dbReference>
<dbReference type="Gene3D" id="3.90.220.20">
    <property type="entry name" value="DNA methylase specificity domains"/>
    <property type="match status" value="2"/>
</dbReference>
<dbReference type="InterPro" id="IPR044946">
    <property type="entry name" value="Restrct_endonuc_typeI_TRD_sf"/>
</dbReference>
<accession>A0A328NVS5</accession>
<dbReference type="RefSeq" id="WP_111984699.1">
    <property type="nucleotide sequence ID" value="NZ_NFZS01000006.1"/>
</dbReference>
<evidence type="ECO:0000313" key="6">
    <source>
        <dbReference type="Proteomes" id="UP000248926"/>
    </source>
</evidence>
<keyword evidence="6" id="KW-1185">Reference proteome</keyword>
<evidence type="ECO:0000256" key="1">
    <source>
        <dbReference type="ARBA" id="ARBA00010923"/>
    </source>
</evidence>
<dbReference type="OrthoDB" id="9798929at2"/>
<dbReference type="AlphaFoldDB" id="A0A328NVS5"/>
<gene>
    <name evidence="5" type="ORF">CA260_19195</name>
</gene>
<reference evidence="5 6" key="1">
    <citation type="journal article" date="2018" name="Genet. Mol. Biol.">
        <title>The genome sequence of Dyella jiangningensis FCAV SCS01 from a lignocellulose-decomposing microbial consortium metagenome reveals potential for biotechnological applications.</title>
        <authorList>
            <person name="Desiderato J.G."/>
            <person name="Alvarenga D.O."/>
            <person name="Constancio M.T.L."/>
            <person name="Alves L.M.C."/>
            <person name="Varani A.M."/>
        </authorList>
    </citation>
    <scope>NUCLEOTIDE SEQUENCE [LARGE SCALE GENOMIC DNA]</scope>
    <source>
        <strain evidence="5 6">FCAV SCS01</strain>
    </source>
</reference>
<organism evidence="5 6">
    <name type="scientific">Dyella jiangningensis</name>
    <dbReference type="NCBI Taxonomy" id="1379159"/>
    <lineage>
        <taxon>Bacteria</taxon>
        <taxon>Pseudomonadati</taxon>
        <taxon>Pseudomonadota</taxon>
        <taxon>Gammaproteobacteria</taxon>
        <taxon>Lysobacterales</taxon>
        <taxon>Rhodanobacteraceae</taxon>
        <taxon>Dyella</taxon>
    </lineage>
</organism>